<evidence type="ECO:0000313" key="2">
    <source>
        <dbReference type="Proteomes" id="UP000565441"/>
    </source>
</evidence>
<evidence type="ECO:0000313" key="1">
    <source>
        <dbReference type="EMBL" id="KAF5376929.1"/>
    </source>
</evidence>
<dbReference type="Proteomes" id="UP000565441">
    <property type="component" value="Unassembled WGS sequence"/>
</dbReference>
<protein>
    <recommendedName>
        <fullName evidence="3">F-box domain-containing protein</fullName>
    </recommendedName>
</protein>
<reference evidence="1 2" key="1">
    <citation type="journal article" date="2020" name="ISME J.">
        <title>Uncovering the hidden diversity of litter-decomposition mechanisms in mushroom-forming fungi.</title>
        <authorList>
            <person name="Floudas D."/>
            <person name="Bentzer J."/>
            <person name="Ahren D."/>
            <person name="Johansson T."/>
            <person name="Persson P."/>
            <person name="Tunlid A."/>
        </authorList>
    </citation>
    <scope>NUCLEOTIDE SEQUENCE [LARGE SCALE GENOMIC DNA]</scope>
    <source>
        <strain evidence="1 2">CBS 661.87</strain>
    </source>
</reference>
<name>A0A8H5M194_9AGAR</name>
<dbReference type="EMBL" id="JAACJP010000026">
    <property type="protein sequence ID" value="KAF5376929.1"/>
    <property type="molecule type" value="Genomic_DNA"/>
</dbReference>
<comment type="caution">
    <text evidence="1">The sequence shown here is derived from an EMBL/GenBank/DDBJ whole genome shotgun (WGS) entry which is preliminary data.</text>
</comment>
<dbReference type="AlphaFoldDB" id="A0A8H5M194"/>
<gene>
    <name evidence="1" type="ORF">D9615_007339</name>
</gene>
<keyword evidence="2" id="KW-1185">Reference proteome</keyword>
<dbReference type="OrthoDB" id="2979537at2759"/>
<evidence type="ECO:0008006" key="3">
    <source>
        <dbReference type="Google" id="ProtNLM"/>
    </source>
</evidence>
<proteinExistence type="predicted"/>
<accession>A0A8H5M194</accession>
<sequence>MSQQYHTFDLNSMMYAMPTRGFIPVAAPVHRMPNEILGEIFDWLLRSRVPPLQPQARRTFTPTLATPMLVSHVCSHWRRVVLNIVSQWTYLEMNSTRHPDVFAELVDRSKKFPLGLAIALPTLNVELCAEDRQVEFRKTFKILKSHAARLRCLHIRTNNPTFFLIFSKYLKKVNFSALETLILEQVDPRGRMYHVGPVTFNPTTFRTLRLENIVIECDATCLASLQTLYLINSSGTLLDQTQLSHATYPLIPTAPTMTRLRDLKIDKTNIIPTTALPTPSFTSASLRRLHLARIRIPTEQAVRFVDRLLYITYTPLLEELILDDLDPDAFLRFMMHLEAPPTPPATATPKYARVRRLSLVKLNLAILNQNFMNAFPRVVELHLVELNPMPMALLLEDPAFMPYLTSFRVNHLCFRRVTIAPPGPPLALAPAPAPPLPPVNN</sequence>
<dbReference type="SUPFAM" id="SSF52047">
    <property type="entry name" value="RNI-like"/>
    <property type="match status" value="1"/>
</dbReference>
<organism evidence="1 2">
    <name type="scientific">Tricholomella constricta</name>
    <dbReference type="NCBI Taxonomy" id="117010"/>
    <lineage>
        <taxon>Eukaryota</taxon>
        <taxon>Fungi</taxon>
        <taxon>Dikarya</taxon>
        <taxon>Basidiomycota</taxon>
        <taxon>Agaricomycotina</taxon>
        <taxon>Agaricomycetes</taxon>
        <taxon>Agaricomycetidae</taxon>
        <taxon>Agaricales</taxon>
        <taxon>Tricholomatineae</taxon>
        <taxon>Lyophyllaceae</taxon>
        <taxon>Tricholomella</taxon>
    </lineage>
</organism>